<name>A0A9Q1HNF3_CONCO</name>
<sequence>MGQIHCLSDSQTKRIYGSKRRRCYKAEETSCVIGRAPRLSGLQPGGPGGKRERVGVPQHRGLIFVSANTGMSETHAKHARMHSTHARCGV</sequence>
<keyword evidence="2" id="KW-1185">Reference proteome</keyword>
<dbReference type="AlphaFoldDB" id="A0A9Q1HNF3"/>
<proteinExistence type="predicted"/>
<comment type="caution">
    <text evidence="1">The sequence shown here is derived from an EMBL/GenBank/DDBJ whole genome shotgun (WGS) entry which is preliminary data.</text>
</comment>
<reference evidence="1" key="1">
    <citation type="journal article" date="2023" name="Science">
        <title>Genome structures resolve the early diversification of teleost fishes.</title>
        <authorList>
            <person name="Parey E."/>
            <person name="Louis A."/>
            <person name="Montfort J."/>
            <person name="Bouchez O."/>
            <person name="Roques C."/>
            <person name="Iampietro C."/>
            <person name="Lluch J."/>
            <person name="Castinel A."/>
            <person name="Donnadieu C."/>
            <person name="Desvignes T."/>
            <person name="Floi Bucao C."/>
            <person name="Jouanno E."/>
            <person name="Wen M."/>
            <person name="Mejri S."/>
            <person name="Dirks R."/>
            <person name="Jansen H."/>
            <person name="Henkel C."/>
            <person name="Chen W.J."/>
            <person name="Zahm M."/>
            <person name="Cabau C."/>
            <person name="Klopp C."/>
            <person name="Thompson A.W."/>
            <person name="Robinson-Rechavi M."/>
            <person name="Braasch I."/>
            <person name="Lecointre G."/>
            <person name="Bobe J."/>
            <person name="Postlethwait J.H."/>
            <person name="Berthelot C."/>
            <person name="Roest Crollius H."/>
            <person name="Guiguen Y."/>
        </authorList>
    </citation>
    <scope>NUCLEOTIDE SEQUENCE</scope>
    <source>
        <strain evidence="1">Concon-B</strain>
    </source>
</reference>
<accession>A0A9Q1HNF3</accession>
<dbReference type="Proteomes" id="UP001152803">
    <property type="component" value="Unassembled WGS sequence"/>
</dbReference>
<protein>
    <submittedName>
        <fullName evidence="1">Uncharacterized protein</fullName>
    </submittedName>
</protein>
<organism evidence="1 2">
    <name type="scientific">Conger conger</name>
    <name type="common">Conger eel</name>
    <name type="synonym">Muraena conger</name>
    <dbReference type="NCBI Taxonomy" id="82655"/>
    <lineage>
        <taxon>Eukaryota</taxon>
        <taxon>Metazoa</taxon>
        <taxon>Chordata</taxon>
        <taxon>Craniata</taxon>
        <taxon>Vertebrata</taxon>
        <taxon>Euteleostomi</taxon>
        <taxon>Actinopterygii</taxon>
        <taxon>Neopterygii</taxon>
        <taxon>Teleostei</taxon>
        <taxon>Anguilliformes</taxon>
        <taxon>Congridae</taxon>
        <taxon>Conger</taxon>
    </lineage>
</organism>
<evidence type="ECO:0000313" key="2">
    <source>
        <dbReference type="Proteomes" id="UP001152803"/>
    </source>
</evidence>
<dbReference type="EMBL" id="JAFJMO010000017">
    <property type="protein sequence ID" value="KAJ8252124.1"/>
    <property type="molecule type" value="Genomic_DNA"/>
</dbReference>
<gene>
    <name evidence="1" type="ORF">COCON_G00214360</name>
</gene>
<evidence type="ECO:0000313" key="1">
    <source>
        <dbReference type="EMBL" id="KAJ8252124.1"/>
    </source>
</evidence>